<keyword evidence="3" id="KW-0238">DNA-binding</keyword>
<feature type="domain" description="MADS-box" evidence="6">
    <location>
        <begin position="1"/>
        <end position="40"/>
    </location>
</feature>
<protein>
    <recommendedName>
        <fullName evidence="6">MADS-box domain-containing protein</fullName>
    </recommendedName>
</protein>
<keyword evidence="2" id="KW-0805">Transcription regulation</keyword>
<evidence type="ECO:0000256" key="1">
    <source>
        <dbReference type="ARBA" id="ARBA00004123"/>
    </source>
</evidence>
<keyword evidence="4" id="KW-0804">Transcription</keyword>
<evidence type="ECO:0000256" key="4">
    <source>
        <dbReference type="ARBA" id="ARBA00023163"/>
    </source>
</evidence>
<dbReference type="PROSITE" id="PS50066">
    <property type="entry name" value="MADS_BOX_2"/>
    <property type="match status" value="1"/>
</dbReference>
<keyword evidence="5" id="KW-0539">Nucleus</keyword>
<comment type="caution">
    <text evidence="7">The sequence shown here is derived from an EMBL/GenBank/DDBJ whole genome shotgun (WGS) entry which is preliminary data.</text>
</comment>
<dbReference type="EMBL" id="BPVZ01000015">
    <property type="protein sequence ID" value="GKV00050.1"/>
    <property type="molecule type" value="Genomic_DNA"/>
</dbReference>
<dbReference type="GO" id="GO:0005634">
    <property type="term" value="C:nucleus"/>
    <property type="evidence" value="ECO:0007669"/>
    <property type="project" value="UniProtKB-SubCell"/>
</dbReference>
<proteinExistence type="predicted"/>
<evidence type="ECO:0000256" key="3">
    <source>
        <dbReference type="ARBA" id="ARBA00023125"/>
    </source>
</evidence>
<dbReference type="PRINTS" id="PR00404">
    <property type="entry name" value="MADSDOMAIN"/>
</dbReference>
<gene>
    <name evidence="7" type="ORF">SLEP1_g12805</name>
</gene>
<dbReference type="SUPFAM" id="SSF55455">
    <property type="entry name" value="SRF-like"/>
    <property type="match status" value="1"/>
</dbReference>
<dbReference type="InterPro" id="IPR002100">
    <property type="entry name" value="TF_MADSbox"/>
</dbReference>
<dbReference type="InterPro" id="IPR050142">
    <property type="entry name" value="MADS-box/MEF2_TF"/>
</dbReference>
<dbReference type="InterPro" id="IPR036879">
    <property type="entry name" value="TF_MADSbox_sf"/>
</dbReference>
<dbReference type="GO" id="GO:0003677">
    <property type="term" value="F:DNA binding"/>
    <property type="evidence" value="ECO:0007669"/>
    <property type="project" value="UniProtKB-KW"/>
</dbReference>
<dbReference type="Proteomes" id="UP001054252">
    <property type="component" value="Unassembled WGS sequence"/>
</dbReference>
<dbReference type="GO" id="GO:0046983">
    <property type="term" value="F:protein dimerization activity"/>
    <property type="evidence" value="ECO:0007669"/>
    <property type="project" value="InterPro"/>
</dbReference>
<dbReference type="PANTHER" id="PTHR48019">
    <property type="entry name" value="SERUM RESPONSE FACTOR HOMOLOG"/>
    <property type="match status" value="1"/>
</dbReference>
<evidence type="ECO:0000256" key="5">
    <source>
        <dbReference type="ARBA" id="ARBA00023242"/>
    </source>
</evidence>
<dbReference type="Gene3D" id="3.40.1810.10">
    <property type="entry name" value="Transcription factor, MADS-box"/>
    <property type="match status" value="1"/>
</dbReference>
<dbReference type="SMART" id="SM00432">
    <property type="entry name" value="MADS"/>
    <property type="match status" value="1"/>
</dbReference>
<evidence type="ECO:0000259" key="6">
    <source>
        <dbReference type="PROSITE" id="PS50066"/>
    </source>
</evidence>
<evidence type="ECO:0000313" key="8">
    <source>
        <dbReference type="Proteomes" id="UP001054252"/>
    </source>
</evidence>
<sequence>MKARQAKFSKRKTGLIKKAKEISILCDADLALVMFSPTGKPICVVGQDKDLGSVLQRLSSLSVEGRQERRAYSTKLLQKIYSNSSSEVDPRNFSPDNRRSEVLKLHVGELAELKGKFAEKSKILGDWKNPHMVEDLAQIKVMEHHLIRRPETEDAPSQAEWYMHISRVLKLGSPA</sequence>
<dbReference type="AlphaFoldDB" id="A0AAV5INH1"/>
<reference evidence="7 8" key="1">
    <citation type="journal article" date="2021" name="Commun. Biol.">
        <title>The genome of Shorea leprosula (Dipterocarpaceae) highlights the ecological relevance of drought in aseasonal tropical rainforests.</title>
        <authorList>
            <person name="Ng K.K.S."/>
            <person name="Kobayashi M.J."/>
            <person name="Fawcett J.A."/>
            <person name="Hatakeyama M."/>
            <person name="Paape T."/>
            <person name="Ng C.H."/>
            <person name="Ang C.C."/>
            <person name="Tnah L.H."/>
            <person name="Lee C.T."/>
            <person name="Nishiyama T."/>
            <person name="Sese J."/>
            <person name="O'Brien M.J."/>
            <person name="Copetti D."/>
            <person name="Mohd Noor M.I."/>
            <person name="Ong R.C."/>
            <person name="Putra M."/>
            <person name="Sireger I.Z."/>
            <person name="Indrioko S."/>
            <person name="Kosugi Y."/>
            <person name="Izuno A."/>
            <person name="Isagi Y."/>
            <person name="Lee S.L."/>
            <person name="Shimizu K.K."/>
        </authorList>
    </citation>
    <scope>NUCLEOTIDE SEQUENCE [LARGE SCALE GENOMIC DNA]</scope>
    <source>
        <strain evidence="7">214</strain>
    </source>
</reference>
<organism evidence="7 8">
    <name type="scientific">Rubroshorea leprosula</name>
    <dbReference type="NCBI Taxonomy" id="152421"/>
    <lineage>
        <taxon>Eukaryota</taxon>
        <taxon>Viridiplantae</taxon>
        <taxon>Streptophyta</taxon>
        <taxon>Embryophyta</taxon>
        <taxon>Tracheophyta</taxon>
        <taxon>Spermatophyta</taxon>
        <taxon>Magnoliopsida</taxon>
        <taxon>eudicotyledons</taxon>
        <taxon>Gunneridae</taxon>
        <taxon>Pentapetalae</taxon>
        <taxon>rosids</taxon>
        <taxon>malvids</taxon>
        <taxon>Malvales</taxon>
        <taxon>Dipterocarpaceae</taxon>
        <taxon>Rubroshorea</taxon>
    </lineage>
</organism>
<keyword evidence="8" id="KW-1185">Reference proteome</keyword>
<accession>A0AAV5INH1</accession>
<evidence type="ECO:0000313" key="7">
    <source>
        <dbReference type="EMBL" id="GKV00050.1"/>
    </source>
</evidence>
<name>A0AAV5INH1_9ROSI</name>
<comment type="subcellular location">
    <subcellularLocation>
        <location evidence="1">Nucleus</location>
    </subcellularLocation>
</comment>
<evidence type="ECO:0000256" key="2">
    <source>
        <dbReference type="ARBA" id="ARBA00023015"/>
    </source>
</evidence>
<dbReference type="Pfam" id="PF00319">
    <property type="entry name" value="SRF-TF"/>
    <property type="match status" value="1"/>
</dbReference>